<dbReference type="Gene3D" id="3.40.30.10">
    <property type="entry name" value="Glutaredoxin"/>
    <property type="match status" value="2"/>
</dbReference>
<gene>
    <name evidence="6" type="ORF">SAMN05421753_103258</name>
</gene>
<dbReference type="Pfam" id="PF00578">
    <property type="entry name" value="AhpC-TSA"/>
    <property type="match status" value="1"/>
</dbReference>
<feature type="signal peptide" evidence="4">
    <location>
        <begin position="1"/>
        <end position="23"/>
    </location>
</feature>
<evidence type="ECO:0000256" key="2">
    <source>
        <dbReference type="ARBA" id="ARBA00022748"/>
    </source>
</evidence>
<dbReference type="STRING" id="1576369.SAMN05421753_103258"/>
<dbReference type="PROSITE" id="PS00194">
    <property type="entry name" value="THIOREDOXIN_1"/>
    <property type="match status" value="1"/>
</dbReference>
<dbReference type="GO" id="GO:0016491">
    <property type="term" value="F:oxidoreductase activity"/>
    <property type="evidence" value="ECO:0007669"/>
    <property type="project" value="InterPro"/>
</dbReference>
<dbReference type="EMBL" id="FOQD01000003">
    <property type="protein sequence ID" value="SFH86530.1"/>
    <property type="molecule type" value="Genomic_DNA"/>
</dbReference>
<dbReference type="GO" id="GO:0030313">
    <property type="term" value="C:cell envelope"/>
    <property type="evidence" value="ECO:0007669"/>
    <property type="project" value="UniProtKB-SubCell"/>
</dbReference>
<sequence length="378" mass="41723">MRCAASLLSLLLILACSSSIAISAPPGFKTLAIGDSAPAFSLPGTDDKTYSLDSFKDAPYLLVIFTCNHCPTAQAYEDRILQLHADYKDRGVALAAISPNDDQAVRLDELGYSDLGDSLADMKLRAAERGFQFPYLYDGETQATSLAYGVVATPQCFLFDPERKLRYVGRIDDSDVKTVTSHDLRKALDALLAGKPIPVEKTRTFGCSTKWSDKRTEAQASIEKWNQEPVELSDIGVDEVQALVKNDTPQLLMINVWATWCGPCVTEMPELVDIHRMYRRRDFRMVTITIDDPAQKAAALKVLQTQHASMKNHLSAVPKLDDLADALDAEWNGALPYTVLIAPGGKVIFRQEGQLDPLAVRRAIVDQLGRTYANRKAE</sequence>
<feature type="chain" id="PRO_5011790448" evidence="4">
    <location>
        <begin position="24"/>
        <end position="378"/>
    </location>
</feature>
<evidence type="ECO:0000256" key="3">
    <source>
        <dbReference type="ARBA" id="ARBA00023284"/>
    </source>
</evidence>
<dbReference type="SUPFAM" id="SSF52833">
    <property type="entry name" value="Thioredoxin-like"/>
    <property type="match status" value="2"/>
</dbReference>
<evidence type="ECO:0000256" key="1">
    <source>
        <dbReference type="ARBA" id="ARBA00004196"/>
    </source>
</evidence>
<keyword evidence="2" id="KW-0201">Cytochrome c-type biogenesis</keyword>
<evidence type="ECO:0000256" key="4">
    <source>
        <dbReference type="SAM" id="SignalP"/>
    </source>
</evidence>
<dbReference type="OrthoDB" id="9809746at2"/>
<dbReference type="GO" id="GO:0016209">
    <property type="term" value="F:antioxidant activity"/>
    <property type="evidence" value="ECO:0007669"/>
    <property type="project" value="InterPro"/>
</dbReference>
<feature type="domain" description="Thioredoxin" evidence="5">
    <location>
        <begin position="221"/>
        <end position="370"/>
    </location>
</feature>
<dbReference type="InterPro" id="IPR013740">
    <property type="entry name" value="Redoxin"/>
</dbReference>
<keyword evidence="4" id="KW-0732">Signal</keyword>
<feature type="domain" description="Thioredoxin" evidence="5">
    <location>
        <begin position="31"/>
        <end position="193"/>
    </location>
</feature>
<evidence type="ECO:0000313" key="7">
    <source>
        <dbReference type="Proteomes" id="UP000199518"/>
    </source>
</evidence>
<evidence type="ECO:0000259" key="5">
    <source>
        <dbReference type="PROSITE" id="PS51352"/>
    </source>
</evidence>
<keyword evidence="7" id="KW-1185">Reference proteome</keyword>
<dbReference type="PROSITE" id="PS51352">
    <property type="entry name" value="THIOREDOXIN_2"/>
    <property type="match status" value="2"/>
</dbReference>
<dbReference type="InterPro" id="IPR013766">
    <property type="entry name" value="Thioredoxin_domain"/>
</dbReference>
<proteinExistence type="predicted"/>
<reference evidence="7" key="1">
    <citation type="submission" date="2016-10" db="EMBL/GenBank/DDBJ databases">
        <authorList>
            <person name="Varghese N."/>
            <person name="Submissions S."/>
        </authorList>
    </citation>
    <scope>NUCLEOTIDE SEQUENCE [LARGE SCALE GENOMIC DNA]</scope>
    <source>
        <strain evidence="7">DSM 26348</strain>
    </source>
</reference>
<dbReference type="InterPro" id="IPR036249">
    <property type="entry name" value="Thioredoxin-like_sf"/>
</dbReference>
<dbReference type="InterPro" id="IPR047262">
    <property type="entry name" value="PRX-like1"/>
</dbReference>
<dbReference type="PANTHER" id="PTHR43640:SF1">
    <property type="entry name" value="THIOREDOXIN-DEPENDENT PEROXIREDOXIN"/>
    <property type="match status" value="1"/>
</dbReference>
<keyword evidence="3" id="KW-0676">Redox-active center</keyword>
<dbReference type="GO" id="GO:0017004">
    <property type="term" value="P:cytochrome complex assembly"/>
    <property type="evidence" value="ECO:0007669"/>
    <property type="project" value="UniProtKB-KW"/>
</dbReference>
<dbReference type="CDD" id="cd02969">
    <property type="entry name" value="PRX_like1"/>
    <property type="match status" value="1"/>
</dbReference>
<name>A0A1I3DIF5_9PLAN</name>
<comment type="subcellular location">
    <subcellularLocation>
        <location evidence="1">Cell envelope</location>
    </subcellularLocation>
</comment>
<dbReference type="Proteomes" id="UP000199518">
    <property type="component" value="Unassembled WGS sequence"/>
</dbReference>
<dbReference type="PROSITE" id="PS51257">
    <property type="entry name" value="PROKAR_LIPOPROTEIN"/>
    <property type="match status" value="1"/>
</dbReference>
<dbReference type="RefSeq" id="WP_092048277.1">
    <property type="nucleotide sequence ID" value="NZ_FOQD01000003.1"/>
</dbReference>
<dbReference type="InterPro" id="IPR000866">
    <property type="entry name" value="AhpC/TSA"/>
</dbReference>
<accession>A0A1I3DIF5</accession>
<dbReference type="PANTHER" id="PTHR43640">
    <property type="entry name" value="OS07G0260300 PROTEIN"/>
    <property type="match status" value="1"/>
</dbReference>
<dbReference type="AlphaFoldDB" id="A0A1I3DIF5"/>
<protein>
    <submittedName>
        <fullName evidence="6">Peroxiredoxin</fullName>
    </submittedName>
</protein>
<organism evidence="6 7">
    <name type="scientific">Planctomicrobium piriforme</name>
    <dbReference type="NCBI Taxonomy" id="1576369"/>
    <lineage>
        <taxon>Bacteria</taxon>
        <taxon>Pseudomonadati</taxon>
        <taxon>Planctomycetota</taxon>
        <taxon>Planctomycetia</taxon>
        <taxon>Planctomycetales</taxon>
        <taxon>Planctomycetaceae</taxon>
        <taxon>Planctomicrobium</taxon>
    </lineage>
</organism>
<dbReference type="InterPro" id="IPR017937">
    <property type="entry name" value="Thioredoxin_CS"/>
</dbReference>
<dbReference type="Pfam" id="PF08534">
    <property type="entry name" value="Redoxin"/>
    <property type="match status" value="1"/>
</dbReference>
<evidence type="ECO:0000313" key="6">
    <source>
        <dbReference type="EMBL" id="SFH86530.1"/>
    </source>
</evidence>
<dbReference type="CDD" id="cd02966">
    <property type="entry name" value="TlpA_like_family"/>
    <property type="match status" value="1"/>
</dbReference>